<accession>A0A1W1I6S8</accession>
<evidence type="ECO:0000313" key="9">
    <source>
        <dbReference type="Proteomes" id="UP000192042"/>
    </source>
</evidence>
<dbReference type="InterPro" id="IPR036909">
    <property type="entry name" value="Cyt_c-like_dom_sf"/>
</dbReference>
<gene>
    <name evidence="8" type="ORF">NSJP_2513</name>
</gene>
<keyword evidence="3 4" id="KW-0408">Iron</keyword>
<dbReference type="KEGG" id="nja:NSJP_2513"/>
<dbReference type="AlphaFoldDB" id="A0A1W1I6S8"/>
<evidence type="ECO:0000259" key="7">
    <source>
        <dbReference type="PROSITE" id="PS51007"/>
    </source>
</evidence>
<dbReference type="EMBL" id="LT828648">
    <property type="protein sequence ID" value="SLM48685.1"/>
    <property type="molecule type" value="Genomic_DNA"/>
</dbReference>
<reference evidence="8 9" key="1">
    <citation type="submission" date="2017-03" db="EMBL/GenBank/DDBJ databases">
        <authorList>
            <person name="Afonso C.L."/>
            <person name="Miller P.J."/>
            <person name="Scott M.A."/>
            <person name="Spackman E."/>
            <person name="Goraichik I."/>
            <person name="Dimitrov K.M."/>
            <person name="Suarez D.L."/>
            <person name="Swayne D.E."/>
        </authorList>
    </citation>
    <scope>NUCLEOTIDE SEQUENCE [LARGE SCALE GENOMIC DNA]</scope>
    <source>
        <strain evidence="8">Genome sequencing of Nitrospira japonica strain NJ11</strain>
    </source>
</reference>
<evidence type="ECO:0000256" key="2">
    <source>
        <dbReference type="ARBA" id="ARBA00022723"/>
    </source>
</evidence>
<dbReference type="GO" id="GO:0020037">
    <property type="term" value="F:heme binding"/>
    <property type="evidence" value="ECO:0007669"/>
    <property type="project" value="InterPro"/>
</dbReference>
<evidence type="ECO:0000256" key="4">
    <source>
        <dbReference type="PROSITE-ProRule" id="PRU00433"/>
    </source>
</evidence>
<keyword evidence="2 4" id="KW-0479">Metal-binding</keyword>
<evidence type="ECO:0000256" key="1">
    <source>
        <dbReference type="ARBA" id="ARBA00022617"/>
    </source>
</evidence>
<dbReference type="STRING" id="1325564.NSJP_2513"/>
<feature type="compositionally biased region" description="Basic and acidic residues" evidence="5">
    <location>
        <begin position="65"/>
        <end position="74"/>
    </location>
</feature>
<dbReference type="Gene3D" id="1.10.760.10">
    <property type="entry name" value="Cytochrome c-like domain"/>
    <property type="match status" value="1"/>
</dbReference>
<dbReference type="GO" id="GO:0046872">
    <property type="term" value="F:metal ion binding"/>
    <property type="evidence" value="ECO:0007669"/>
    <property type="project" value="UniProtKB-KW"/>
</dbReference>
<feature type="signal peptide" evidence="6">
    <location>
        <begin position="1"/>
        <end position="21"/>
    </location>
</feature>
<dbReference type="PROSITE" id="PS51007">
    <property type="entry name" value="CYTC"/>
    <property type="match status" value="1"/>
</dbReference>
<dbReference type="GO" id="GO:0009055">
    <property type="term" value="F:electron transfer activity"/>
    <property type="evidence" value="ECO:0007669"/>
    <property type="project" value="InterPro"/>
</dbReference>
<evidence type="ECO:0000313" key="8">
    <source>
        <dbReference type="EMBL" id="SLM48685.1"/>
    </source>
</evidence>
<dbReference type="SUPFAM" id="SSF46626">
    <property type="entry name" value="Cytochrome c"/>
    <property type="match status" value="1"/>
</dbReference>
<dbReference type="Pfam" id="PF00034">
    <property type="entry name" value="Cytochrom_C"/>
    <property type="match status" value="1"/>
</dbReference>
<proteinExistence type="predicted"/>
<feature type="domain" description="Cytochrome c" evidence="7">
    <location>
        <begin position="23"/>
        <end position="110"/>
    </location>
</feature>
<keyword evidence="1 4" id="KW-0349">Heme</keyword>
<organism evidence="8 9">
    <name type="scientific">Nitrospira japonica</name>
    <dbReference type="NCBI Taxonomy" id="1325564"/>
    <lineage>
        <taxon>Bacteria</taxon>
        <taxon>Pseudomonadati</taxon>
        <taxon>Nitrospirota</taxon>
        <taxon>Nitrospiria</taxon>
        <taxon>Nitrospirales</taxon>
        <taxon>Nitrospiraceae</taxon>
        <taxon>Nitrospira</taxon>
    </lineage>
</organism>
<protein>
    <recommendedName>
        <fullName evidence="7">Cytochrome c domain-containing protein</fullName>
    </recommendedName>
</protein>
<name>A0A1W1I6S8_9BACT</name>
<dbReference type="Proteomes" id="UP000192042">
    <property type="component" value="Chromosome I"/>
</dbReference>
<feature type="chain" id="PRO_5012912928" description="Cytochrome c domain-containing protein" evidence="6">
    <location>
        <begin position="22"/>
        <end position="111"/>
    </location>
</feature>
<sequence length="111" mass="11567">MALFVCVFSALLLARARDAGAAGDAARGKAIYEKHCLVCHGPQGKGDGPTGTLVKPPAADFTSEASKKKSEGQLLETVEKGRLGTAMGPWKGLLPPADLGDVLAYVMTLRK</sequence>
<dbReference type="InterPro" id="IPR009056">
    <property type="entry name" value="Cyt_c-like_dom"/>
</dbReference>
<feature type="region of interest" description="Disordered" evidence="5">
    <location>
        <begin position="46"/>
        <end position="74"/>
    </location>
</feature>
<keyword evidence="9" id="KW-1185">Reference proteome</keyword>
<evidence type="ECO:0000256" key="6">
    <source>
        <dbReference type="SAM" id="SignalP"/>
    </source>
</evidence>
<evidence type="ECO:0000256" key="3">
    <source>
        <dbReference type="ARBA" id="ARBA00023004"/>
    </source>
</evidence>
<keyword evidence="6" id="KW-0732">Signal</keyword>
<evidence type="ECO:0000256" key="5">
    <source>
        <dbReference type="SAM" id="MobiDB-lite"/>
    </source>
</evidence>